<feature type="compositionally biased region" description="Basic and acidic residues" evidence="1">
    <location>
        <begin position="22"/>
        <end position="33"/>
    </location>
</feature>
<dbReference type="OrthoDB" id="3944683at2759"/>
<feature type="region of interest" description="Disordered" evidence="1">
    <location>
        <begin position="291"/>
        <end position="312"/>
    </location>
</feature>
<name>A0A8E2ED70_9PEZI</name>
<proteinExistence type="predicted"/>
<evidence type="ECO:0000256" key="1">
    <source>
        <dbReference type="SAM" id="MobiDB-lite"/>
    </source>
</evidence>
<keyword evidence="3" id="KW-1185">Reference proteome</keyword>
<gene>
    <name evidence="2" type="ORF">K432DRAFT_415949</name>
</gene>
<feature type="compositionally biased region" description="Basic residues" evidence="1">
    <location>
        <begin position="212"/>
        <end position="221"/>
    </location>
</feature>
<reference evidence="2 3" key="1">
    <citation type="journal article" date="2016" name="Nat. Commun.">
        <title>Ectomycorrhizal ecology is imprinted in the genome of the dominant symbiotic fungus Cenococcum geophilum.</title>
        <authorList>
            <consortium name="DOE Joint Genome Institute"/>
            <person name="Peter M."/>
            <person name="Kohler A."/>
            <person name="Ohm R.A."/>
            <person name="Kuo A."/>
            <person name="Krutzmann J."/>
            <person name="Morin E."/>
            <person name="Arend M."/>
            <person name="Barry K.W."/>
            <person name="Binder M."/>
            <person name="Choi C."/>
            <person name="Clum A."/>
            <person name="Copeland A."/>
            <person name="Grisel N."/>
            <person name="Haridas S."/>
            <person name="Kipfer T."/>
            <person name="LaButti K."/>
            <person name="Lindquist E."/>
            <person name="Lipzen A."/>
            <person name="Maire R."/>
            <person name="Meier B."/>
            <person name="Mihaltcheva S."/>
            <person name="Molinier V."/>
            <person name="Murat C."/>
            <person name="Poggeler S."/>
            <person name="Quandt C.A."/>
            <person name="Sperisen C."/>
            <person name="Tritt A."/>
            <person name="Tisserant E."/>
            <person name="Crous P.W."/>
            <person name="Henrissat B."/>
            <person name="Nehls U."/>
            <person name="Egli S."/>
            <person name="Spatafora J.W."/>
            <person name="Grigoriev I.V."/>
            <person name="Martin F.M."/>
        </authorList>
    </citation>
    <scope>NUCLEOTIDE SEQUENCE [LARGE SCALE GENOMIC DNA]</scope>
    <source>
        <strain evidence="2 3">CBS 459.81</strain>
    </source>
</reference>
<dbReference type="Proteomes" id="UP000250266">
    <property type="component" value="Unassembled WGS sequence"/>
</dbReference>
<dbReference type="EMBL" id="KV744916">
    <property type="protein sequence ID" value="OCK81555.1"/>
    <property type="molecule type" value="Genomic_DNA"/>
</dbReference>
<protein>
    <submittedName>
        <fullName evidence="2">Uncharacterized protein</fullName>
    </submittedName>
</protein>
<organism evidence="2 3">
    <name type="scientific">Lepidopterella palustris CBS 459.81</name>
    <dbReference type="NCBI Taxonomy" id="1314670"/>
    <lineage>
        <taxon>Eukaryota</taxon>
        <taxon>Fungi</taxon>
        <taxon>Dikarya</taxon>
        <taxon>Ascomycota</taxon>
        <taxon>Pezizomycotina</taxon>
        <taxon>Dothideomycetes</taxon>
        <taxon>Pleosporomycetidae</taxon>
        <taxon>Mytilinidiales</taxon>
        <taxon>Argynnaceae</taxon>
        <taxon>Lepidopterella</taxon>
    </lineage>
</organism>
<evidence type="ECO:0000313" key="3">
    <source>
        <dbReference type="Proteomes" id="UP000250266"/>
    </source>
</evidence>
<feature type="compositionally biased region" description="Basic and acidic residues" evidence="1">
    <location>
        <begin position="62"/>
        <end position="75"/>
    </location>
</feature>
<sequence>MCWCWPSFGNSANSSKKRSKPKRTDKTSEKRSSDTSFPEVVVVTVTQPDSHAPREKRRHRETSKPSEKPKARESQSQRLQGNSRPRESRGAGGTNRRRGNSTIRESQRPSLQVDVPNRWYRTVEAASSLDNSSTEMLLNPRPERSRHHRQRHPTRNSTSTLRGRGAKRDPPSRSKSKKHSDKETKGHKYAQLSSPPKTPPRRERAQHQQPSPRHHQSRQSHSRTPNTTARRIPDRRFAVLAATNQALEDIRREAFTYPSPPPRRGRVQQYQGIPVETSTIPFHWDCISNSYQPTVSQASQGSSSGHRRRSRR</sequence>
<evidence type="ECO:0000313" key="2">
    <source>
        <dbReference type="EMBL" id="OCK81555.1"/>
    </source>
</evidence>
<accession>A0A8E2ED70</accession>
<feature type="region of interest" description="Disordered" evidence="1">
    <location>
        <begin position="1"/>
        <end position="236"/>
    </location>
</feature>
<dbReference type="AlphaFoldDB" id="A0A8E2ED70"/>
<feature type="compositionally biased region" description="Basic residues" evidence="1">
    <location>
        <begin position="144"/>
        <end position="154"/>
    </location>
</feature>